<dbReference type="Gene3D" id="1.10.132.100">
    <property type="match status" value="1"/>
</dbReference>
<dbReference type="NCBIfam" id="TIGR02547">
    <property type="entry name" value="casA_cse1"/>
    <property type="match status" value="1"/>
</dbReference>
<evidence type="ECO:0000256" key="1">
    <source>
        <dbReference type="SAM" id="MobiDB-lite"/>
    </source>
</evidence>
<dbReference type="OrthoDB" id="3187690at2"/>
<dbReference type="GeneID" id="93730709"/>
<organism evidence="2 3">
    <name type="scientific">Streptomyces clavuligerus</name>
    <dbReference type="NCBI Taxonomy" id="1901"/>
    <lineage>
        <taxon>Bacteria</taxon>
        <taxon>Bacillati</taxon>
        <taxon>Actinomycetota</taxon>
        <taxon>Actinomycetes</taxon>
        <taxon>Kitasatosporales</taxon>
        <taxon>Streptomycetaceae</taxon>
        <taxon>Streptomyces</taxon>
    </lineage>
</organism>
<dbReference type="RefSeq" id="WP_003961021.1">
    <property type="nucleotide sequence ID" value="NZ_CM000913.1"/>
</dbReference>
<name>E2PUN4_STRCL</name>
<reference evidence="2 3" key="1">
    <citation type="journal article" date="2010" name="Genome Biol. Evol.">
        <title>The sequence of a 1.8-mb bacterial linear plasmid reveals a rich evolutionary reservoir of secondary metabolic pathways.</title>
        <authorList>
            <person name="Medema M.H."/>
            <person name="Trefzer A."/>
            <person name="Kovalchuk A."/>
            <person name="van den Berg M."/>
            <person name="Mueller U."/>
            <person name="Heijne W."/>
            <person name="Wu L."/>
            <person name="Alam M.T."/>
            <person name="Ronning C.M."/>
            <person name="Nierman W.C."/>
            <person name="Bovenberg R.A.L."/>
            <person name="Breitling R."/>
            <person name="Takano E."/>
        </authorList>
    </citation>
    <scope>NUCLEOTIDE SEQUENCE [LARGE SCALE GENOMIC DNA]</scope>
    <source>
        <strain evidence="3">ATCC 27064 / DSM 738 / JCM 4710 / NBRC 13307 / NCIMB 12785 / NRRL 3585 / VKM Ac-602</strain>
    </source>
</reference>
<feature type="region of interest" description="Disordered" evidence="1">
    <location>
        <begin position="231"/>
        <end position="255"/>
    </location>
</feature>
<accession>E2PUN4</accession>
<gene>
    <name evidence="2" type="ORF">SCLAV_2741</name>
</gene>
<dbReference type="AlphaFoldDB" id="E2PUN4"/>
<evidence type="ECO:0000313" key="2">
    <source>
        <dbReference type="EMBL" id="EFG07813.1"/>
    </source>
</evidence>
<dbReference type="Proteomes" id="UP000002357">
    <property type="component" value="Chromosome"/>
</dbReference>
<proteinExistence type="predicted"/>
<sequence length="644" mass="70255">MDLIEAPWLVARRDDGGEDSVGLRALLLNAHRYTDLEVELPTQKPAILRQVLLPVVVDALGFPETPEEWAEHFHAPDGFTGQAAERLTEYLDEHRDRFGLFDPVDPFAQVGGLRTGKDETRNSALIVATAASGNNVPFWSARTDGQAPRLSPGRAAHWLLHTHCWDPGAIKTGAFGDPRARAGKVMGNPTGPLGALGLVLPMGRTLYESLWLNVPFGVTRLAGDLPQWRRRDREGPVEETRSTATPGWDSRPPRGPLDAWTWQARRIRLVPETAPQDADGDGEPEVNRVVVAAGDRLRLQPDHEFHTAWTVDSQTVHRKRLAKDPDALQIRPRRHRAGRAAWRGLDALLAVEGSTWQQDATEVGQGFHTAQILVKLAEAGAELPPDYPLRLELTGIAYNSKFSAIEDTFHDELPLPVAALRRDGLVRAALIGAVAQAERLADAVNRLVADLRRAAGARPVPGGEWQHPGESLLHALDPVVRLLLRLLRTSDEDFDRVDELLRAWEEKAGRETWKVAEHLLAQSPPGLFQGSVLVQGGKTRTYRLSTAERTFRDTLDDTLWRRANRRKGRGNALSSVVQGQPLGPPGQEFRAEQPDGSRQGSHQGSPGGKPDAGPGGRPGTEPHGKPDAGPGGRSATAPDGEGAA</sequence>
<dbReference type="eggNOG" id="COG1203">
    <property type="taxonomic scope" value="Bacteria"/>
</dbReference>
<dbReference type="Pfam" id="PF09481">
    <property type="entry name" value="CRISPR_Cse1"/>
    <property type="match status" value="1"/>
</dbReference>
<dbReference type="STRING" id="1901.BB341_14815"/>
<feature type="region of interest" description="Disordered" evidence="1">
    <location>
        <begin position="566"/>
        <end position="644"/>
    </location>
</feature>
<dbReference type="EMBL" id="CM000913">
    <property type="protein sequence ID" value="EFG07813.1"/>
    <property type="molecule type" value="Genomic_DNA"/>
</dbReference>
<dbReference type="InterPro" id="IPR013381">
    <property type="entry name" value="CRISPR-assoc_prot_Cse1"/>
</dbReference>
<evidence type="ECO:0000313" key="3">
    <source>
        <dbReference type="Proteomes" id="UP000002357"/>
    </source>
</evidence>
<feature type="compositionally biased region" description="Basic and acidic residues" evidence="1">
    <location>
        <begin position="231"/>
        <end position="241"/>
    </location>
</feature>
<protein>
    <submittedName>
        <fullName evidence="2">CRISPR-associated protein Cas1</fullName>
    </submittedName>
</protein>
<keyword evidence="3" id="KW-1185">Reference proteome</keyword>